<feature type="compositionally biased region" description="Low complexity" evidence="1">
    <location>
        <begin position="747"/>
        <end position="756"/>
    </location>
</feature>
<accession>A0A9Q5HRV0</accession>
<feature type="compositionally biased region" description="Basic and acidic residues" evidence="1">
    <location>
        <begin position="617"/>
        <end position="633"/>
    </location>
</feature>
<organism evidence="4 5">
    <name type="scientific">Sanghuangporus baumii</name>
    <name type="common">Phellinus baumii</name>
    <dbReference type="NCBI Taxonomy" id="108892"/>
    <lineage>
        <taxon>Eukaryota</taxon>
        <taxon>Fungi</taxon>
        <taxon>Dikarya</taxon>
        <taxon>Basidiomycota</taxon>
        <taxon>Agaricomycotina</taxon>
        <taxon>Agaricomycetes</taxon>
        <taxon>Hymenochaetales</taxon>
        <taxon>Hymenochaetaceae</taxon>
        <taxon>Sanghuangporus</taxon>
    </lineage>
</organism>
<feature type="domain" description="WH2" evidence="3">
    <location>
        <begin position="816"/>
        <end position="833"/>
    </location>
</feature>
<feature type="transmembrane region" description="Helical" evidence="2">
    <location>
        <begin position="246"/>
        <end position="274"/>
    </location>
</feature>
<feature type="region of interest" description="Disordered" evidence="1">
    <location>
        <begin position="710"/>
        <end position="793"/>
    </location>
</feature>
<feature type="region of interest" description="Disordered" evidence="1">
    <location>
        <begin position="433"/>
        <end position="464"/>
    </location>
</feature>
<feature type="compositionally biased region" description="Basic and acidic residues" evidence="1">
    <location>
        <begin position="643"/>
        <end position="653"/>
    </location>
</feature>
<feature type="transmembrane region" description="Helical" evidence="2">
    <location>
        <begin position="303"/>
        <end position="323"/>
    </location>
</feature>
<feature type="compositionally biased region" description="Low complexity" evidence="1">
    <location>
        <begin position="1140"/>
        <end position="1151"/>
    </location>
</feature>
<feature type="compositionally biased region" description="Low complexity" evidence="1">
    <location>
        <begin position="1016"/>
        <end position="1028"/>
    </location>
</feature>
<gene>
    <name evidence="4" type="ORF">A7U60_g8058</name>
</gene>
<feature type="compositionally biased region" description="Gly residues" evidence="1">
    <location>
        <begin position="849"/>
        <end position="858"/>
    </location>
</feature>
<feature type="compositionally biased region" description="Pro residues" evidence="1">
    <location>
        <begin position="921"/>
        <end position="999"/>
    </location>
</feature>
<feature type="compositionally biased region" description="Low complexity" evidence="1">
    <location>
        <begin position="597"/>
        <end position="609"/>
    </location>
</feature>
<dbReference type="GO" id="GO:0003779">
    <property type="term" value="F:actin binding"/>
    <property type="evidence" value="ECO:0007669"/>
    <property type="project" value="InterPro"/>
</dbReference>
<keyword evidence="2" id="KW-0472">Membrane</keyword>
<feature type="compositionally biased region" description="Low complexity" evidence="1">
    <location>
        <begin position="434"/>
        <end position="443"/>
    </location>
</feature>
<comment type="caution">
    <text evidence="4">The sequence shown here is derived from an EMBL/GenBank/DDBJ whole genome shotgun (WGS) entry which is preliminary data.</text>
</comment>
<evidence type="ECO:0000256" key="2">
    <source>
        <dbReference type="SAM" id="Phobius"/>
    </source>
</evidence>
<dbReference type="OrthoDB" id="3351491at2759"/>
<evidence type="ECO:0000256" key="1">
    <source>
        <dbReference type="SAM" id="MobiDB-lite"/>
    </source>
</evidence>
<dbReference type="EMBL" id="LNZH02000213">
    <property type="protein sequence ID" value="OCB84838.1"/>
    <property type="molecule type" value="Genomic_DNA"/>
</dbReference>
<feature type="compositionally biased region" description="Low complexity" evidence="1">
    <location>
        <begin position="859"/>
        <end position="887"/>
    </location>
</feature>
<feature type="region of interest" description="Disordered" evidence="1">
    <location>
        <begin position="841"/>
        <end position="1297"/>
    </location>
</feature>
<sequence length="1297" mass="138736">MPGDLVCPRIHFAFHYCGKPKTENDQRVEGVLWMKKLKLKATDAHSGRWWSKAVTKDVIVNSITELAQPIINQPLLQILDNESAKGHQSHQEEIEPPCIDLLPVSPSKRPQRTVRRINAYWMRRYRKPDQQSESDQEAQNLFSKDAVLRAMNQKRTSLNESIFRRQDNPTLIFVLTLLFSMAGLSQFITSLVYETTLDSPTNSEHSRALCAFLFAWDSMSFQAARLVGLIVLGLNLMSLGVKWAEALIFWSLIAIITAMIIVTNALGIGTPLYLNLLNMTSDLPAGKVIAVCHRKHNLASSLVLSFIAIGLETYYILSFLNIIAPRSFPTKRRLNTLFKDIRIVRAFSLLVFDVISIVPNAINTNSLGDALPLSIATLIVLAVFNNYHPSLPLFHEVLPRASGNDGQEGQDREQAMQYRALVVPRHPYSRAALSRSSSQFKSSSTEEQNQFTTTSRSDRALLGTGLRSETYNMLSKGSNVTVEAKALPPIPQEKQRHVHYARYRSSSRSKSRAGSRRTQRSNRSQKSALIRPIVPKAELARQFNDNERIPDPSSIRGLAPRPPGKTSIGSKSSPIQEPPPATVRSRSNGSETRRHSAATTAARTFTSVSIRYGSDILRPEPGRSVRDKMRVSPDTRAPSTTSERTRVSHHSQDLRPPVPVARLSRSSSHDSWLSDDIINAYMGASRIPPYPPLPSLPTFNDGWPLPPISVPTVNGKSDRRAGLRKPSRPGLPSTLAPAGSRKDSEVTSIAASTAADSTRKKSEDVEKIKSPTTARSDARRSRPPSRAKHCLNKDSQYDAQSLTRCVLTLSSSLTMASSELLKQIQAGKALKKTVTLDRSAPIIDTKKGPSGGGGGGGLAAPPVMSSSSSGGSAGAGPPQLGALFAGGIPKLRPTQGGPAKSLNLGKPPSIPKREPSANGAPTPPAPPSRASPAPPPTPPTRPPPPPSAASAPPSRPVPPPSAAPPPPPAPPGRPPPPAASAPPAPPAPSSRPVPPPAPRAAPSLPFARPAPPTPNRVSPSPTVVRTPVRPVPARPQIDRVNAEEAQFLRRNSPSPPPRPSSAGPPSRSVPPPPVLPSRPHHSPPAPPPRKTAHSTAGSGKLAPPKPPPRPASIALGATASAPPAPVRAPPRLPTRKPVTSSPSERSSSPVRPRGHSQSEVPIPHRGPSPAARSNLSRPSAPPPPPPPGPSAVRTAPPPPPGGPPRSRVASGPSSLAAPAPPVLPPGRRTPSLGNVPQIPNGGAPEIRANSKIPPPPAESGSHKFPINGFPIPRTMDKNSKKYASGKTRGCDFDLDQL</sequence>
<feature type="compositionally biased region" description="Pro residues" evidence="1">
    <location>
        <begin position="1179"/>
        <end position="1203"/>
    </location>
</feature>
<evidence type="ECO:0000313" key="4">
    <source>
        <dbReference type="EMBL" id="OCB84838.1"/>
    </source>
</evidence>
<feature type="compositionally biased region" description="Pro residues" evidence="1">
    <location>
        <begin position="1067"/>
        <end position="1089"/>
    </location>
</feature>
<name>A0A9Q5HRV0_SANBA</name>
<feature type="transmembrane region" description="Helical" evidence="2">
    <location>
        <begin position="343"/>
        <end position="362"/>
    </location>
</feature>
<feature type="compositionally biased region" description="Low complexity" evidence="1">
    <location>
        <begin position="1167"/>
        <end position="1178"/>
    </location>
</feature>
<dbReference type="Proteomes" id="UP000757232">
    <property type="component" value="Unassembled WGS sequence"/>
</dbReference>
<feature type="compositionally biased region" description="Basic and acidic residues" evidence="1">
    <location>
        <begin position="757"/>
        <end position="769"/>
    </location>
</feature>
<feature type="compositionally biased region" description="Basic residues" evidence="1">
    <location>
        <begin position="781"/>
        <end position="790"/>
    </location>
</feature>
<protein>
    <recommendedName>
        <fullName evidence="3">WH2 domain-containing protein</fullName>
    </recommendedName>
</protein>
<feature type="transmembrane region" description="Helical" evidence="2">
    <location>
        <begin position="171"/>
        <end position="193"/>
    </location>
</feature>
<feature type="compositionally biased region" description="Polar residues" evidence="1">
    <location>
        <begin position="445"/>
        <end position="455"/>
    </location>
</feature>
<feature type="compositionally biased region" description="Basic residues" evidence="1">
    <location>
        <begin position="496"/>
        <end position="520"/>
    </location>
</feature>
<reference evidence="4" key="1">
    <citation type="submission" date="2016-06" db="EMBL/GenBank/DDBJ databases">
        <title>Draft Genome sequence of the fungus Inonotus baumii.</title>
        <authorList>
            <person name="Zhu H."/>
            <person name="Lin W."/>
        </authorList>
    </citation>
    <scope>NUCLEOTIDE SEQUENCE</scope>
    <source>
        <strain evidence="4">821</strain>
    </source>
</reference>
<proteinExistence type="predicted"/>
<keyword evidence="2" id="KW-0812">Transmembrane</keyword>
<keyword evidence="2" id="KW-1133">Transmembrane helix</keyword>
<feature type="compositionally biased region" description="Pro residues" evidence="1">
    <location>
        <begin position="1122"/>
        <end position="1132"/>
    </location>
</feature>
<evidence type="ECO:0000313" key="5">
    <source>
        <dbReference type="Proteomes" id="UP000757232"/>
    </source>
</evidence>
<evidence type="ECO:0000259" key="3">
    <source>
        <dbReference type="PROSITE" id="PS51082"/>
    </source>
</evidence>
<feature type="transmembrane region" description="Helical" evidence="2">
    <location>
        <begin position="213"/>
        <end position="234"/>
    </location>
</feature>
<dbReference type="Pfam" id="PF02205">
    <property type="entry name" value="WH2"/>
    <property type="match status" value="1"/>
</dbReference>
<dbReference type="PROSITE" id="PS51082">
    <property type="entry name" value="WH2"/>
    <property type="match status" value="1"/>
</dbReference>
<dbReference type="InterPro" id="IPR003124">
    <property type="entry name" value="WH2_dom"/>
</dbReference>
<keyword evidence="5" id="KW-1185">Reference proteome</keyword>
<feature type="compositionally biased region" description="Low complexity" evidence="1">
    <location>
        <begin position="1204"/>
        <end position="1217"/>
    </location>
</feature>
<feature type="region of interest" description="Disordered" evidence="1">
    <location>
        <begin position="486"/>
        <end position="669"/>
    </location>
</feature>